<feature type="region of interest" description="Disordered" evidence="1">
    <location>
        <begin position="81"/>
        <end position="104"/>
    </location>
</feature>
<comment type="caution">
    <text evidence="2">The sequence shown here is derived from an EMBL/GenBank/DDBJ whole genome shotgun (WGS) entry which is preliminary data.</text>
</comment>
<sequence>MFTNSLIKCNFGVCPRKSEDKRMQINLTFVAAKARDGYSARKGVLLHRLAATRMAKPLALMLLALVAISMLQETAVLASQGDHHQNRNARHNARGGAAGPSTTSHACSSVKSAAESACACPQAIMGTKPCALATTTGRPRKEDPSALRSPPPPILALYAILGCPFLISSKKRLNSYML</sequence>
<dbReference type="AlphaFoldDB" id="A0ABD3A465"/>
<accession>A0ABD3A465</accession>
<gene>
    <name evidence="2" type="ORF">ACH5RR_011183</name>
</gene>
<name>A0ABD3A465_9GENT</name>
<proteinExistence type="predicted"/>
<evidence type="ECO:0000313" key="2">
    <source>
        <dbReference type="EMBL" id="KAL3526527.1"/>
    </source>
</evidence>
<protein>
    <submittedName>
        <fullName evidence="2">Uncharacterized protein</fullName>
    </submittedName>
</protein>
<dbReference type="Proteomes" id="UP001630127">
    <property type="component" value="Unassembled WGS sequence"/>
</dbReference>
<organism evidence="2 3">
    <name type="scientific">Cinchona calisaya</name>
    <dbReference type="NCBI Taxonomy" id="153742"/>
    <lineage>
        <taxon>Eukaryota</taxon>
        <taxon>Viridiplantae</taxon>
        <taxon>Streptophyta</taxon>
        <taxon>Embryophyta</taxon>
        <taxon>Tracheophyta</taxon>
        <taxon>Spermatophyta</taxon>
        <taxon>Magnoliopsida</taxon>
        <taxon>eudicotyledons</taxon>
        <taxon>Gunneridae</taxon>
        <taxon>Pentapetalae</taxon>
        <taxon>asterids</taxon>
        <taxon>lamiids</taxon>
        <taxon>Gentianales</taxon>
        <taxon>Rubiaceae</taxon>
        <taxon>Cinchonoideae</taxon>
        <taxon>Cinchoneae</taxon>
        <taxon>Cinchona</taxon>
    </lineage>
</organism>
<evidence type="ECO:0000256" key="1">
    <source>
        <dbReference type="SAM" id="MobiDB-lite"/>
    </source>
</evidence>
<evidence type="ECO:0000313" key="3">
    <source>
        <dbReference type="Proteomes" id="UP001630127"/>
    </source>
</evidence>
<reference evidence="2 3" key="1">
    <citation type="submission" date="2024-11" db="EMBL/GenBank/DDBJ databases">
        <title>A near-complete genome assembly of Cinchona calisaya.</title>
        <authorList>
            <person name="Lian D.C."/>
            <person name="Zhao X.W."/>
            <person name="Wei L."/>
        </authorList>
    </citation>
    <scope>NUCLEOTIDE SEQUENCE [LARGE SCALE GENOMIC DNA]</scope>
    <source>
        <tissue evidence="2">Nenye</tissue>
    </source>
</reference>
<dbReference type="EMBL" id="JBJUIK010000005">
    <property type="protein sequence ID" value="KAL3526527.1"/>
    <property type="molecule type" value="Genomic_DNA"/>
</dbReference>
<keyword evidence="3" id="KW-1185">Reference proteome</keyword>